<dbReference type="SUPFAM" id="SSF51445">
    <property type="entry name" value="(Trans)glycosidases"/>
    <property type="match status" value="1"/>
</dbReference>
<keyword evidence="5" id="KW-0378">Hydrolase</keyword>
<dbReference type="InterPro" id="IPR006104">
    <property type="entry name" value="Glyco_hydro_2_N"/>
</dbReference>
<dbReference type="InterPro" id="IPR006102">
    <property type="entry name" value="Ig-like_GH2"/>
</dbReference>
<dbReference type="PANTHER" id="PTHR42732">
    <property type="entry name" value="BETA-GALACTOSIDASE"/>
    <property type="match status" value="1"/>
</dbReference>
<feature type="domain" description="Glycoside hydrolase family 2 immunoglobulin-like beta-sandwich" evidence="2">
    <location>
        <begin position="189"/>
        <end position="296"/>
    </location>
</feature>
<keyword evidence="6" id="KW-1185">Reference proteome</keyword>
<protein>
    <submittedName>
        <fullName evidence="5">Glycosyl hydrolase family 2</fullName>
    </submittedName>
</protein>
<dbReference type="OrthoDB" id="9762066at2"/>
<dbReference type="InterPro" id="IPR051913">
    <property type="entry name" value="GH2_Domain-Containing"/>
</dbReference>
<dbReference type="SUPFAM" id="SSF49303">
    <property type="entry name" value="beta-Galactosidase/glucuronidase domain"/>
    <property type="match status" value="1"/>
</dbReference>
<comment type="caution">
    <text evidence="5">The sequence shown here is derived from an EMBL/GenBank/DDBJ whole genome shotgun (WGS) entry which is preliminary data.</text>
</comment>
<dbReference type="PANTHER" id="PTHR42732:SF3">
    <property type="entry name" value="HYDROLASE"/>
    <property type="match status" value="1"/>
</dbReference>
<evidence type="ECO:0000259" key="3">
    <source>
        <dbReference type="Pfam" id="PF02836"/>
    </source>
</evidence>
<dbReference type="Gene3D" id="2.60.120.260">
    <property type="entry name" value="Galactose-binding domain-like"/>
    <property type="match status" value="1"/>
</dbReference>
<dbReference type="RefSeq" id="WP_141780916.1">
    <property type="nucleotide sequence ID" value="NZ_VFOV01000001.1"/>
</dbReference>
<name>A0A543A8R9_9ACTN</name>
<feature type="domain" description="Glycosyl hydrolases family 2 sugar binding" evidence="4">
    <location>
        <begin position="74"/>
        <end position="181"/>
    </location>
</feature>
<proteinExistence type="inferred from homology"/>
<dbReference type="Gene3D" id="3.20.20.80">
    <property type="entry name" value="Glycosidases"/>
    <property type="match status" value="1"/>
</dbReference>
<accession>A0A543A8R9</accession>
<evidence type="ECO:0000313" key="5">
    <source>
        <dbReference type="EMBL" id="TQL68992.1"/>
    </source>
</evidence>
<feature type="domain" description="Glycoside hydrolase family 2 catalytic" evidence="3">
    <location>
        <begin position="300"/>
        <end position="459"/>
    </location>
</feature>
<dbReference type="InterPro" id="IPR036156">
    <property type="entry name" value="Beta-gal/glucu_dom_sf"/>
</dbReference>
<evidence type="ECO:0000259" key="4">
    <source>
        <dbReference type="Pfam" id="PF02837"/>
    </source>
</evidence>
<comment type="similarity">
    <text evidence="1">Belongs to the glycosyl hydrolase 2 family.</text>
</comment>
<dbReference type="Proteomes" id="UP000320209">
    <property type="component" value="Unassembled WGS sequence"/>
</dbReference>
<evidence type="ECO:0000256" key="1">
    <source>
        <dbReference type="ARBA" id="ARBA00007401"/>
    </source>
</evidence>
<dbReference type="EMBL" id="VFOV01000001">
    <property type="protein sequence ID" value="TQL68992.1"/>
    <property type="molecule type" value="Genomic_DNA"/>
</dbReference>
<dbReference type="AlphaFoldDB" id="A0A543A8R9"/>
<dbReference type="Pfam" id="PF00703">
    <property type="entry name" value="Glyco_hydro_2"/>
    <property type="match status" value="1"/>
</dbReference>
<dbReference type="InterPro" id="IPR008979">
    <property type="entry name" value="Galactose-bd-like_sf"/>
</dbReference>
<sequence length="610" mass="68226">MRATAHDGTHPRPLLCREHWTSLDGTWEFASDPTDRGLAERWFERGEPLPERIEVPFPPESPASGLGRTQFQHVVWYRRGLDVDAIAPDGLDGRRLLVRFGAVDHRAQVWCDGRLVTTHEGGQTPFTADLTDTLAAESDHVIVVRAEDDPVVPDQPRGKQDWRERQHDIWYDRTTGIWQSVWAECVPETYIDDVSWTPDPTTGISGEITLSRAPREQAVVEIGVRLGEELLAEQSTLVKAGVVGVEIPIDALRNAQDRGRLLWSPEHPNLVDIEVRLRDRATGDELDAVSSYTGLRSVGVDHGVFRLNDHPCFVRSVLNQGFRPQTHLAARDTEEMRREVEIIKELGFNSVRIHQKCEDPRWLYWADRLGLMVWGEAANAYAYSPAAVSAFIPEWTEIVRRYRSHPSLVTWVPLNESWGVSDIAASPAQRSYSRALAELTRALDPSRPVLSNEGWEHVDSDILGLHDYSSPEEMGARYVDRDALDDVVLRARTPHGRRPLLSDAQEGGYLAGETPVMVTEFGGVSLAREGDEADSWGYSSVTSEEAYAEAVRAQFDALRASSELSGVCYTQLMDTGLETNGLLYADGMPKLAAETIREIVTGEPSRPDQR</sequence>
<dbReference type="GO" id="GO:0005975">
    <property type="term" value="P:carbohydrate metabolic process"/>
    <property type="evidence" value="ECO:0007669"/>
    <property type="project" value="InterPro"/>
</dbReference>
<evidence type="ECO:0000313" key="6">
    <source>
        <dbReference type="Proteomes" id="UP000320209"/>
    </source>
</evidence>
<dbReference type="Pfam" id="PF02836">
    <property type="entry name" value="Glyco_hydro_2_C"/>
    <property type="match status" value="1"/>
</dbReference>
<dbReference type="InterPro" id="IPR006103">
    <property type="entry name" value="Glyco_hydro_2_cat"/>
</dbReference>
<dbReference type="SUPFAM" id="SSF49785">
    <property type="entry name" value="Galactose-binding domain-like"/>
    <property type="match status" value="1"/>
</dbReference>
<gene>
    <name evidence="5" type="ORF">FB381_2893</name>
</gene>
<dbReference type="GO" id="GO:0004553">
    <property type="term" value="F:hydrolase activity, hydrolyzing O-glycosyl compounds"/>
    <property type="evidence" value="ECO:0007669"/>
    <property type="project" value="InterPro"/>
</dbReference>
<dbReference type="Pfam" id="PF02837">
    <property type="entry name" value="Glyco_hydro_2_N"/>
    <property type="match status" value="1"/>
</dbReference>
<dbReference type="InterPro" id="IPR017853">
    <property type="entry name" value="GH"/>
</dbReference>
<organism evidence="5 6">
    <name type="scientific">Nocardioides albertanoniae</name>
    <dbReference type="NCBI Taxonomy" id="1175486"/>
    <lineage>
        <taxon>Bacteria</taxon>
        <taxon>Bacillati</taxon>
        <taxon>Actinomycetota</taxon>
        <taxon>Actinomycetes</taxon>
        <taxon>Propionibacteriales</taxon>
        <taxon>Nocardioidaceae</taxon>
        <taxon>Nocardioides</taxon>
    </lineage>
</organism>
<reference evidence="5 6" key="1">
    <citation type="submission" date="2019-06" db="EMBL/GenBank/DDBJ databases">
        <title>Sequencing the genomes of 1000 actinobacteria strains.</title>
        <authorList>
            <person name="Klenk H.-P."/>
        </authorList>
    </citation>
    <scope>NUCLEOTIDE SEQUENCE [LARGE SCALE GENOMIC DNA]</scope>
    <source>
        <strain evidence="5 6">DSM 25218</strain>
    </source>
</reference>
<evidence type="ECO:0000259" key="2">
    <source>
        <dbReference type="Pfam" id="PF00703"/>
    </source>
</evidence>